<dbReference type="Proteomes" id="UP000562045">
    <property type="component" value="Unassembled WGS sequence"/>
</dbReference>
<dbReference type="InterPro" id="IPR036514">
    <property type="entry name" value="SGNH_hydro_sf"/>
</dbReference>
<comment type="caution">
    <text evidence="2">The sequence shown here is derived from an EMBL/GenBank/DDBJ whole genome shotgun (WGS) entry which is preliminary data.</text>
</comment>
<dbReference type="EMBL" id="JACBZM010000001">
    <property type="protein sequence ID" value="NYI45641.1"/>
    <property type="molecule type" value="Genomic_DNA"/>
</dbReference>
<protein>
    <submittedName>
        <fullName evidence="2">Lysophospholipase L1-like esterase</fullName>
    </submittedName>
</protein>
<dbReference type="Gene3D" id="3.40.50.1110">
    <property type="entry name" value="SGNH hydrolase"/>
    <property type="match status" value="1"/>
</dbReference>
<evidence type="ECO:0000313" key="2">
    <source>
        <dbReference type="EMBL" id="NYI45641.1"/>
    </source>
</evidence>
<proteinExistence type="predicted"/>
<sequence>MRNALRIALVVALACLPLGPVLASPAAAATPTVESVTVFPQVGGELTLLGSSAGDGPASPADVAVERWVSGPGWTAVDATARLLDDGRLAVTVPLDHGPMALAGAGWVRLVVPASTGTTSVPSEALGIYVFADAAPPFTTAPLPTVTGELTVGSVLEATTGTWSPTPATTGLEWNRDGVRTSVTGSSYPLTGADLGHVITVSATAFPSGGSSSSFVVRDSRPTGVVREGSFVAPQPAVIGLPRLGEEVRVDLDGWRPAPTTLTYQWSRDGVPVEGATGASYTLTAEDAGTTLTVAVHAEADGVAPVDRTTAPYAVPDDLHPRGPRLAELMRPSSTTPLTTSQVRVAVTTTRPGWRDLRRRWWYDGTAFTHAGRPVPFLTLASAKSGSNIASASKGGEYAGTNASVKNVDVTFTITARRFAIAFRGTRTHDAMVWLNGRPVAARPLRVQSSGDRTYVLNWVVVVLPARATTRVRFAGPLSFTGVDTPAGDKAVIKATPAPFTVGVVSDSMFDKCTQALCMSRAAVPTLGRLTGWRVWNLAEGGTGYLSKSSAPSYGSFVPSVFGSDRRLAAVRRAPLDLLIVNGSFNDAPVASYSAEAHRAAVDAYLDDLARLRPDLPVVLVGIEPLGRYQASYWDTRSRAMNATLAATLGRHPNVIGFIDPYTDRWLTGTGSIVDPHGDGNQDVYVGTDGVHPSVAGVAYYVVRVVTGLREVRLP</sequence>
<evidence type="ECO:0000256" key="1">
    <source>
        <dbReference type="SAM" id="SignalP"/>
    </source>
</evidence>
<keyword evidence="1" id="KW-0732">Signal</keyword>
<dbReference type="AlphaFoldDB" id="A0A7Y9ZLD4"/>
<dbReference type="CDD" id="cd00229">
    <property type="entry name" value="SGNH_hydrolase"/>
    <property type="match status" value="1"/>
</dbReference>
<dbReference type="SUPFAM" id="SSF52266">
    <property type="entry name" value="SGNH hydrolase"/>
    <property type="match status" value="1"/>
</dbReference>
<dbReference type="Gene3D" id="2.60.40.2700">
    <property type="match status" value="2"/>
</dbReference>
<reference evidence="2 3" key="1">
    <citation type="submission" date="2020-07" db="EMBL/GenBank/DDBJ databases">
        <title>Sequencing the genomes of 1000 actinobacteria strains.</title>
        <authorList>
            <person name="Klenk H.-P."/>
        </authorList>
    </citation>
    <scope>NUCLEOTIDE SEQUENCE [LARGE SCALE GENOMIC DNA]</scope>
    <source>
        <strain evidence="2 3">DSM 15131</strain>
    </source>
</reference>
<evidence type="ECO:0000313" key="3">
    <source>
        <dbReference type="Proteomes" id="UP000562045"/>
    </source>
</evidence>
<gene>
    <name evidence="2" type="ORF">BJ993_002721</name>
</gene>
<feature type="signal peptide" evidence="1">
    <location>
        <begin position="1"/>
        <end position="23"/>
    </location>
</feature>
<accession>A0A7Y9ZLD4</accession>
<name>A0A7Y9ZLD4_9ACTN</name>
<dbReference type="RefSeq" id="WP_179649251.1">
    <property type="nucleotide sequence ID" value="NZ_JACBZM010000001.1"/>
</dbReference>
<feature type="chain" id="PRO_5039349036" evidence="1">
    <location>
        <begin position="24"/>
        <end position="715"/>
    </location>
</feature>
<organism evidence="2 3">
    <name type="scientific">Nocardioides aromaticivorans</name>
    <dbReference type="NCBI Taxonomy" id="200618"/>
    <lineage>
        <taxon>Bacteria</taxon>
        <taxon>Bacillati</taxon>
        <taxon>Actinomycetota</taxon>
        <taxon>Actinomycetes</taxon>
        <taxon>Propionibacteriales</taxon>
        <taxon>Nocardioidaceae</taxon>
        <taxon>Nocardioides</taxon>
    </lineage>
</organism>